<dbReference type="PANTHER" id="PTHR43698:SF1">
    <property type="entry name" value="BLL4564 PROTEIN"/>
    <property type="match status" value="1"/>
</dbReference>
<evidence type="ECO:0000313" key="3">
    <source>
        <dbReference type="EMBL" id="PSJ25271.1"/>
    </source>
</evidence>
<dbReference type="CDD" id="cd02233">
    <property type="entry name" value="cupin_HNL-like"/>
    <property type="match status" value="1"/>
</dbReference>
<reference evidence="3 4" key="1">
    <citation type="submission" date="2018-03" db="EMBL/GenBank/DDBJ databases">
        <title>Chitinolytic properties of Streptosporangium nondiastaticum TBG75A20.</title>
        <authorList>
            <person name="Gayathri V."/>
            <person name="Shiburaj S."/>
        </authorList>
    </citation>
    <scope>NUCLEOTIDE SEQUENCE [LARGE SCALE GENOMIC DNA]</scope>
    <source>
        <strain evidence="3 4">TBG75A20</strain>
    </source>
</reference>
<dbReference type="AlphaFoldDB" id="A0A9X7PEX2"/>
<accession>A0A9X7PEX2</accession>
<name>A0A9X7PEX2_9ACTN</name>
<dbReference type="Proteomes" id="UP000242427">
    <property type="component" value="Unassembled WGS sequence"/>
</dbReference>
<dbReference type="InterPro" id="IPR014710">
    <property type="entry name" value="RmlC-like_jellyroll"/>
</dbReference>
<comment type="caution">
    <text evidence="3">The sequence shown here is derived from an EMBL/GenBank/DDBJ whole genome shotgun (WGS) entry which is preliminary data.</text>
</comment>
<dbReference type="SUPFAM" id="SSF51182">
    <property type="entry name" value="RmlC-like cupins"/>
    <property type="match status" value="1"/>
</dbReference>
<organism evidence="3 4">
    <name type="scientific">Streptosporangium nondiastaticum</name>
    <dbReference type="NCBI Taxonomy" id="35764"/>
    <lineage>
        <taxon>Bacteria</taxon>
        <taxon>Bacillati</taxon>
        <taxon>Actinomycetota</taxon>
        <taxon>Actinomycetes</taxon>
        <taxon>Streptosporangiales</taxon>
        <taxon>Streptosporangiaceae</taxon>
        <taxon>Streptosporangium</taxon>
    </lineage>
</organism>
<keyword evidence="4" id="KW-1185">Reference proteome</keyword>
<dbReference type="RefSeq" id="WP_106681165.1">
    <property type="nucleotide sequence ID" value="NZ_PXWG01000129.1"/>
</dbReference>
<dbReference type="InterPro" id="IPR011051">
    <property type="entry name" value="RmlC_Cupin_sf"/>
</dbReference>
<feature type="domain" description="Cupin type-2" evidence="2">
    <location>
        <begin position="42"/>
        <end position="98"/>
    </location>
</feature>
<proteinExistence type="predicted"/>
<dbReference type="OrthoDB" id="9802489at2"/>
<dbReference type="EMBL" id="PXWG01000129">
    <property type="protein sequence ID" value="PSJ25271.1"/>
    <property type="molecule type" value="Genomic_DNA"/>
</dbReference>
<evidence type="ECO:0000313" key="4">
    <source>
        <dbReference type="Proteomes" id="UP000242427"/>
    </source>
</evidence>
<gene>
    <name evidence="3" type="ORF">B7P34_29050</name>
</gene>
<dbReference type="InterPro" id="IPR013096">
    <property type="entry name" value="Cupin_2"/>
</dbReference>
<dbReference type="Pfam" id="PF07883">
    <property type="entry name" value="Cupin_2"/>
    <property type="match status" value="1"/>
</dbReference>
<dbReference type="Gene3D" id="2.60.120.10">
    <property type="entry name" value="Jelly Rolls"/>
    <property type="match status" value="1"/>
</dbReference>
<sequence length="136" mass="14694">MQITRTAATTSTPSSEWVTGTVHVTSIAAAEEAPSRLRIDDVRFEPGSRTHWHRHPEGQFLHITEGTGLMQRRGGPVEVVRAGDRVHIAPGEWHWHGAGPTTSMTHLAVLTAAEDGTEAERGEPVTGACYPSEPVV</sequence>
<evidence type="ECO:0000256" key="1">
    <source>
        <dbReference type="SAM" id="MobiDB-lite"/>
    </source>
</evidence>
<feature type="region of interest" description="Disordered" evidence="1">
    <location>
        <begin position="117"/>
        <end position="136"/>
    </location>
</feature>
<dbReference type="PANTHER" id="PTHR43698">
    <property type="entry name" value="RIBD C-TERMINAL DOMAIN CONTAINING PROTEIN"/>
    <property type="match status" value="1"/>
</dbReference>
<protein>
    <submittedName>
        <fullName evidence="3">Cupin domain-containing protein</fullName>
    </submittedName>
</protein>
<evidence type="ECO:0000259" key="2">
    <source>
        <dbReference type="Pfam" id="PF07883"/>
    </source>
</evidence>
<dbReference type="InterPro" id="IPR047263">
    <property type="entry name" value="HNL-like_cupin"/>
</dbReference>